<dbReference type="InterPro" id="IPR036390">
    <property type="entry name" value="WH_DNA-bd_sf"/>
</dbReference>
<dbReference type="Proteomes" id="UP000838160">
    <property type="component" value="Unassembled WGS sequence"/>
</dbReference>
<dbReference type="PRINTS" id="PR00035">
    <property type="entry name" value="HTHGNTR"/>
</dbReference>
<dbReference type="InterPro" id="IPR000524">
    <property type="entry name" value="Tscrpt_reg_HTH_GntR"/>
</dbReference>
<evidence type="ECO:0000256" key="1">
    <source>
        <dbReference type="ARBA" id="ARBA00023015"/>
    </source>
</evidence>
<dbReference type="SMART" id="SM00345">
    <property type="entry name" value="HTH_GNTR"/>
    <property type="match status" value="1"/>
</dbReference>
<accession>A0ABN8DMD7</accession>
<keyword evidence="6" id="KW-1185">Reference proteome</keyword>
<feature type="domain" description="HTH gntR-type" evidence="4">
    <location>
        <begin position="7"/>
        <end position="74"/>
    </location>
</feature>
<evidence type="ECO:0000259" key="4">
    <source>
        <dbReference type="PROSITE" id="PS50949"/>
    </source>
</evidence>
<dbReference type="Gene3D" id="1.10.10.10">
    <property type="entry name" value="Winged helix-like DNA-binding domain superfamily/Winged helix DNA-binding domain"/>
    <property type="match status" value="1"/>
</dbReference>
<dbReference type="PANTHER" id="PTHR43537">
    <property type="entry name" value="TRANSCRIPTIONAL REGULATOR, GNTR FAMILY"/>
    <property type="match status" value="1"/>
</dbReference>
<evidence type="ECO:0000256" key="2">
    <source>
        <dbReference type="ARBA" id="ARBA00023125"/>
    </source>
</evidence>
<dbReference type="CDD" id="cd07377">
    <property type="entry name" value="WHTH_GntR"/>
    <property type="match status" value="1"/>
</dbReference>
<gene>
    <name evidence="5" type="ORF">VHP8226_02745</name>
</gene>
<dbReference type="EMBL" id="CAKLCM010000003">
    <property type="protein sequence ID" value="CAH0528719.1"/>
    <property type="molecule type" value="Genomic_DNA"/>
</dbReference>
<dbReference type="PANTHER" id="PTHR43537:SF44">
    <property type="entry name" value="GNTR FAMILY REGULATORY PROTEIN"/>
    <property type="match status" value="1"/>
</dbReference>
<proteinExistence type="predicted"/>
<dbReference type="InterPro" id="IPR036388">
    <property type="entry name" value="WH-like_DNA-bd_sf"/>
</dbReference>
<dbReference type="Pfam" id="PF00392">
    <property type="entry name" value="GntR"/>
    <property type="match status" value="1"/>
</dbReference>
<organism evidence="5 6">
    <name type="scientific">Vibrio hippocampi</name>
    <dbReference type="NCBI Taxonomy" id="654686"/>
    <lineage>
        <taxon>Bacteria</taxon>
        <taxon>Pseudomonadati</taxon>
        <taxon>Pseudomonadota</taxon>
        <taxon>Gammaproteobacteria</taxon>
        <taxon>Vibrionales</taxon>
        <taxon>Vibrionaceae</taxon>
        <taxon>Vibrio</taxon>
    </lineage>
</organism>
<protein>
    <recommendedName>
        <fullName evidence="4">HTH gntR-type domain-containing protein</fullName>
    </recommendedName>
</protein>
<keyword evidence="1" id="KW-0805">Transcription regulation</keyword>
<evidence type="ECO:0000313" key="5">
    <source>
        <dbReference type="EMBL" id="CAH0528719.1"/>
    </source>
</evidence>
<evidence type="ECO:0000256" key="3">
    <source>
        <dbReference type="ARBA" id="ARBA00023163"/>
    </source>
</evidence>
<keyword evidence="3" id="KW-0804">Transcription</keyword>
<dbReference type="SUPFAM" id="SSF46785">
    <property type="entry name" value="Winged helix' DNA-binding domain"/>
    <property type="match status" value="1"/>
</dbReference>
<comment type="caution">
    <text evidence="5">The sequence shown here is derived from an EMBL/GenBank/DDBJ whole genome shotgun (WGS) entry which is preliminary data.</text>
</comment>
<sequence length="220" mass="25008">MMENGKESIHIKISNEIARKIITGQFTDSVLPTEMELSDYYAVSRNSVREALKILTSKGLLSSKQKSGTKVTPRTEWNFLDPQLFEWFSELPEMSDIIDKFIRIQKVLIPEACADAAKFATSEQRIQLSRIYQSIESQSYTSECALSTHLHCEFYKSLLLASNNELFSPYAKILDIVFATQSQHTSALTQCNLTLFQAIYNSIMIADEKLARVEAEKLFA</sequence>
<evidence type="ECO:0000313" key="6">
    <source>
        <dbReference type="Proteomes" id="UP000838160"/>
    </source>
</evidence>
<dbReference type="PROSITE" id="PS50949">
    <property type="entry name" value="HTH_GNTR"/>
    <property type="match status" value="1"/>
</dbReference>
<reference evidence="5" key="1">
    <citation type="submission" date="2021-12" db="EMBL/GenBank/DDBJ databases">
        <authorList>
            <person name="Rodrigo-Torres L."/>
            <person name="Arahal R. D."/>
            <person name="Lucena T."/>
        </authorList>
    </citation>
    <scope>NUCLEOTIDE SEQUENCE</scope>
    <source>
        <strain evidence="5">CECT 8226</strain>
    </source>
</reference>
<keyword evidence="2" id="KW-0238">DNA-binding</keyword>
<name>A0ABN8DMD7_9VIBR</name>
<dbReference type="RefSeq" id="WP_237485627.1">
    <property type="nucleotide sequence ID" value="NZ_CAKLCM010000003.1"/>
</dbReference>